<accession>A0A5C1QB58</accession>
<gene>
    <name evidence="9" type="ORF">EW093_05085</name>
</gene>
<keyword evidence="4 7" id="KW-0378">Hydrolase</keyword>
<dbReference type="InterPro" id="IPR023230">
    <property type="entry name" value="Glyco_hydro_2_CS"/>
</dbReference>
<dbReference type="InterPro" id="IPR006102">
    <property type="entry name" value="Ig-like_GH2"/>
</dbReference>
<dbReference type="Proteomes" id="UP000323824">
    <property type="component" value="Chromosome"/>
</dbReference>
<dbReference type="SUPFAM" id="SSF49785">
    <property type="entry name" value="Galactose-binding domain-like"/>
    <property type="match status" value="1"/>
</dbReference>
<dbReference type="Gene3D" id="2.70.98.10">
    <property type="match status" value="1"/>
</dbReference>
<evidence type="ECO:0000256" key="5">
    <source>
        <dbReference type="ARBA" id="ARBA00023295"/>
    </source>
</evidence>
<dbReference type="GO" id="GO:0005990">
    <property type="term" value="P:lactose catabolic process"/>
    <property type="evidence" value="ECO:0007669"/>
    <property type="project" value="TreeGrafter"/>
</dbReference>
<dbReference type="PROSITE" id="PS00719">
    <property type="entry name" value="GLYCOSYL_HYDROL_F2_1"/>
    <property type="match status" value="1"/>
</dbReference>
<dbReference type="InterPro" id="IPR004199">
    <property type="entry name" value="B-gal_small/dom_5"/>
</dbReference>
<organism evidence="9 10">
    <name type="scientific">Thiospirochaeta perfilievii</name>
    <dbReference type="NCBI Taxonomy" id="252967"/>
    <lineage>
        <taxon>Bacteria</taxon>
        <taxon>Pseudomonadati</taxon>
        <taxon>Spirochaetota</taxon>
        <taxon>Spirochaetia</taxon>
        <taxon>Spirochaetales</taxon>
        <taxon>Spirochaetaceae</taxon>
        <taxon>Thiospirochaeta</taxon>
    </lineage>
</organism>
<dbReference type="GO" id="GO:0030246">
    <property type="term" value="F:carbohydrate binding"/>
    <property type="evidence" value="ECO:0007669"/>
    <property type="project" value="InterPro"/>
</dbReference>
<dbReference type="Gene3D" id="2.60.40.10">
    <property type="entry name" value="Immunoglobulins"/>
    <property type="match status" value="2"/>
</dbReference>
<dbReference type="SMART" id="SM01038">
    <property type="entry name" value="Bgal_small_N"/>
    <property type="match status" value="1"/>
</dbReference>
<dbReference type="EMBL" id="CP035807">
    <property type="protein sequence ID" value="QEN04099.1"/>
    <property type="molecule type" value="Genomic_DNA"/>
</dbReference>
<dbReference type="GO" id="GO:0004565">
    <property type="term" value="F:beta-galactosidase activity"/>
    <property type="evidence" value="ECO:0007669"/>
    <property type="project" value="UniProtKB-EC"/>
</dbReference>
<evidence type="ECO:0000313" key="9">
    <source>
        <dbReference type="EMBL" id="QEN04099.1"/>
    </source>
</evidence>
<evidence type="ECO:0000256" key="7">
    <source>
        <dbReference type="RuleBase" id="RU361154"/>
    </source>
</evidence>
<dbReference type="KEGG" id="sper:EW093_05085"/>
<dbReference type="SUPFAM" id="SSF74650">
    <property type="entry name" value="Galactose mutarotase-like"/>
    <property type="match status" value="1"/>
</dbReference>
<sequence length="1025" mass="117706">MIDNFTIEFDDKFTEPWISSPERFQINRLPAKYFGFSYDNKDCALNNDIYNTNRVKLLNGKWSFKLVSKPTDRDRDFYKMDYDTSSWDKIDVPGNWQMLGYDYPQYTNVVYPWVGNEDVKEGHAPVEYNPVGSYVTTFDLPKNFKDNPVYISFLGVESAFYLYINGQCIGYSEDSFTSADFDLTPYLKEKNNKLAVEVFRWCDSSWLEDQDFWRLSGIFRDVILFSTPKVSVYDLNVKNRLEDKYKKGFFDIELSLKNRGIDNRVSIISQVFYNGEEVGSSELKDQFIDIADNKTLTIDIENPKLWSAEEPNLYTVLVTLIDGDNTILEYRSSRVGFKEIIIKGPVFYLNSKKLKLLGVNRHEFSPIDGRALKIDEMIKDVKLMKEHNINSVRTSHYPNHPFFYDLCDQIGLYVIDETNLETHGSWSYDKAQEFQPTAIPGSKPQWRDNVIDRANSMVKRDFNHPSIIMWSLGNESYGGSNFVDMKDHIKSLDTSRPIHYEGTFHNREFEECTDIESQMYTTPSMLEQYATYNPQKPILLCEYSHAMGSSCGNLFKYTDLFKKYDSILGGYIWDWVDQSILTKDEIGKEFYAYGGDFGDSPNDNFFCGNGLLLGDRSITPKLLEVKKCYQPLEAKMIDLESGVVEIFNSRLFTSTEDLEIKACLYKNGGLEKEVVINEVIPADSSVIVTCPFEYKGIKASSGEFYLQLKYSYIESGIELGFSEFKLISLPLAKDDIGKRIITKGSTLEILEKSESYIVTGDSFKVVVSKSSGLITSYISDNTEFFNNTAVPCFWRAITDNDLGYKLKEESGIWRDIPNSMILLNSKYSGGVLEFLFNLNNTSSSTLKLTYIFHKSGEVEVKMVLDTDELLPNIPAYGLMFDLPKEFSNLTWLGRGPHGNYIDRKKSTPFGLYSGSVKEQFVNYIRPQECGNKTDVRFIKLSSDDGRTFMVKSDSSFEANAQEFTPYEFETYDHPHKMPKGDKVSLRVNGKQMGLGGDDSWQAKPHSEYFIHTGRTYTLSFSFIAY</sequence>
<keyword evidence="10" id="KW-1185">Reference proteome</keyword>
<comment type="similarity">
    <text evidence="2 7">Belongs to the glycosyl hydrolase 2 family.</text>
</comment>
<dbReference type="RefSeq" id="WP_149567356.1">
    <property type="nucleotide sequence ID" value="NZ_CP035807.1"/>
</dbReference>
<dbReference type="Pfam" id="PF00703">
    <property type="entry name" value="Glyco_hydro_2"/>
    <property type="match status" value="1"/>
</dbReference>
<feature type="domain" description="Beta galactosidase small chain/" evidence="8">
    <location>
        <begin position="757"/>
        <end position="1023"/>
    </location>
</feature>
<dbReference type="GO" id="GO:0009341">
    <property type="term" value="C:beta-galactosidase complex"/>
    <property type="evidence" value="ECO:0007669"/>
    <property type="project" value="InterPro"/>
</dbReference>
<evidence type="ECO:0000256" key="4">
    <source>
        <dbReference type="ARBA" id="ARBA00022801"/>
    </source>
</evidence>
<protein>
    <recommendedName>
        <fullName evidence="3 7">Beta-galactosidase</fullName>
        <ecNumber evidence="3 7">3.2.1.23</ecNumber>
    </recommendedName>
    <alternativeName>
        <fullName evidence="6 7">Lactase</fullName>
    </alternativeName>
</protein>
<reference evidence="9 10" key="2">
    <citation type="submission" date="2019-09" db="EMBL/GenBank/DDBJ databases">
        <title>Complete Genome Sequence and Methylome Analysis of free living Spirochaetas.</title>
        <authorList>
            <person name="Leshcheva N."/>
            <person name="Mikheeva N."/>
        </authorList>
    </citation>
    <scope>NUCLEOTIDE SEQUENCE [LARGE SCALE GENOMIC DNA]</scope>
    <source>
        <strain evidence="9 10">P</strain>
    </source>
</reference>
<dbReference type="PANTHER" id="PTHR46323">
    <property type="entry name" value="BETA-GALACTOSIDASE"/>
    <property type="match status" value="1"/>
</dbReference>
<dbReference type="InterPro" id="IPR011013">
    <property type="entry name" value="Gal_mutarotase_sf_dom"/>
</dbReference>
<dbReference type="PRINTS" id="PR00132">
    <property type="entry name" value="GLHYDRLASE2"/>
</dbReference>
<comment type="catalytic activity">
    <reaction evidence="1 7">
        <text>Hydrolysis of terminal non-reducing beta-D-galactose residues in beta-D-galactosides.</text>
        <dbReference type="EC" id="3.2.1.23"/>
    </reaction>
</comment>
<evidence type="ECO:0000313" key="10">
    <source>
        <dbReference type="Proteomes" id="UP000323824"/>
    </source>
</evidence>
<dbReference type="InterPro" id="IPR006104">
    <property type="entry name" value="Glyco_hydro_2_N"/>
</dbReference>
<name>A0A5C1QB58_9SPIO</name>
<dbReference type="InterPro" id="IPR006103">
    <property type="entry name" value="Glyco_hydro_2_cat"/>
</dbReference>
<evidence type="ECO:0000256" key="6">
    <source>
        <dbReference type="ARBA" id="ARBA00032230"/>
    </source>
</evidence>
<dbReference type="Gene3D" id="3.20.20.80">
    <property type="entry name" value="Glycosidases"/>
    <property type="match status" value="1"/>
</dbReference>
<dbReference type="InterPro" id="IPR017853">
    <property type="entry name" value="GH"/>
</dbReference>
<dbReference type="InterPro" id="IPR014718">
    <property type="entry name" value="GH-type_carb-bd"/>
</dbReference>
<dbReference type="PANTHER" id="PTHR46323:SF2">
    <property type="entry name" value="BETA-GALACTOSIDASE"/>
    <property type="match status" value="1"/>
</dbReference>
<dbReference type="InterPro" id="IPR006101">
    <property type="entry name" value="Glyco_hydro_2"/>
</dbReference>
<dbReference type="InterPro" id="IPR036156">
    <property type="entry name" value="Beta-gal/glucu_dom_sf"/>
</dbReference>
<dbReference type="InterPro" id="IPR013783">
    <property type="entry name" value="Ig-like_fold"/>
</dbReference>
<reference evidence="9 10" key="1">
    <citation type="submission" date="2019-02" db="EMBL/GenBank/DDBJ databases">
        <authorList>
            <person name="Fomenkov A."/>
            <person name="Dubinina G."/>
            <person name="Grabovich M."/>
            <person name="Vincze T."/>
            <person name="Roberts R.J."/>
        </authorList>
    </citation>
    <scope>NUCLEOTIDE SEQUENCE [LARGE SCALE GENOMIC DNA]</scope>
    <source>
        <strain evidence="9 10">P</strain>
    </source>
</reference>
<dbReference type="Gene3D" id="2.60.120.260">
    <property type="entry name" value="Galactose-binding domain-like"/>
    <property type="match status" value="1"/>
</dbReference>
<dbReference type="InterPro" id="IPR008979">
    <property type="entry name" value="Galactose-bd-like_sf"/>
</dbReference>
<keyword evidence="5 7" id="KW-0326">Glycosidase</keyword>
<dbReference type="OrthoDB" id="9801077at2"/>
<evidence type="ECO:0000259" key="8">
    <source>
        <dbReference type="SMART" id="SM01038"/>
    </source>
</evidence>
<dbReference type="SUPFAM" id="SSF51445">
    <property type="entry name" value="(Trans)glycosidases"/>
    <property type="match status" value="1"/>
</dbReference>
<evidence type="ECO:0000256" key="1">
    <source>
        <dbReference type="ARBA" id="ARBA00001412"/>
    </source>
</evidence>
<evidence type="ECO:0000256" key="2">
    <source>
        <dbReference type="ARBA" id="ARBA00007401"/>
    </source>
</evidence>
<dbReference type="Pfam" id="PF02837">
    <property type="entry name" value="Glyco_hydro_2_N"/>
    <property type="match status" value="1"/>
</dbReference>
<dbReference type="AlphaFoldDB" id="A0A5C1QB58"/>
<dbReference type="EC" id="3.2.1.23" evidence="3 7"/>
<proteinExistence type="inferred from homology"/>
<evidence type="ECO:0000256" key="3">
    <source>
        <dbReference type="ARBA" id="ARBA00012756"/>
    </source>
</evidence>
<dbReference type="Pfam" id="PF02929">
    <property type="entry name" value="Bgal_small_N"/>
    <property type="match status" value="1"/>
</dbReference>
<dbReference type="Pfam" id="PF02836">
    <property type="entry name" value="Glyco_hydro_2_C"/>
    <property type="match status" value="1"/>
</dbReference>
<dbReference type="InterPro" id="IPR050347">
    <property type="entry name" value="Bact_Beta-galactosidase"/>
</dbReference>
<dbReference type="SUPFAM" id="SSF49303">
    <property type="entry name" value="beta-Galactosidase/glucuronidase domain"/>
    <property type="match status" value="2"/>
</dbReference>